<feature type="transmembrane region" description="Helical" evidence="1">
    <location>
        <begin position="258"/>
        <end position="278"/>
    </location>
</feature>
<reference evidence="2" key="1">
    <citation type="submission" date="2018-06" db="EMBL/GenBank/DDBJ databases">
        <authorList>
            <person name="Zhirakovskaya E."/>
        </authorList>
    </citation>
    <scope>NUCLEOTIDE SEQUENCE</scope>
</reference>
<name>A0A3B0RSQ1_9ZZZZ</name>
<keyword evidence="1" id="KW-1133">Transmembrane helix</keyword>
<proteinExistence type="predicted"/>
<feature type="transmembrane region" description="Helical" evidence="1">
    <location>
        <begin position="298"/>
        <end position="317"/>
    </location>
</feature>
<evidence type="ECO:0000256" key="1">
    <source>
        <dbReference type="SAM" id="Phobius"/>
    </source>
</evidence>
<keyword evidence="1" id="KW-0472">Membrane</keyword>
<accession>A0A3B0RSQ1</accession>
<gene>
    <name evidence="2" type="ORF">MNBD_ALPHA04-233</name>
</gene>
<evidence type="ECO:0000313" key="2">
    <source>
        <dbReference type="EMBL" id="VAV87553.1"/>
    </source>
</evidence>
<feature type="transmembrane region" description="Helical" evidence="1">
    <location>
        <begin position="12"/>
        <end position="31"/>
    </location>
</feature>
<protein>
    <recommendedName>
        <fullName evidence="3">DUF4350 domain-containing protein</fullName>
    </recommendedName>
</protein>
<keyword evidence="1" id="KW-0812">Transmembrane</keyword>
<dbReference type="EMBL" id="UOEF01000016">
    <property type="protein sequence ID" value="VAV87553.1"/>
    <property type="molecule type" value="Genomic_DNA"/>
</dbReference>
<sequence>MSAQSNPFKRSTILIMFAIGFAAFVALLYGMGTGDRLASGNNGQAHGASNSLVGYTALVEILRKTGTKVQYSRSPAGMDNPGLLILTPGAYSDAEGLAQVMQDRSYIGPTMIVLPKWQVMPLPTLKKGWVERYGTLDGSIGTDMLSEIVDVEIGTTEKPLKDSAVKLQSAIGGQITRPVQPTTMKGEYLRAITRDPKTGGALVGYYDDGGVYPQLDDLDESQITDEDEIDEGYFPLVIVADADLLNNSGMASKNTAKYALALIAAASAGTGGAVTFDLTFNGLGSSENLLTLAFEPPFLSATICLIAAAIAAAWMAFNRFGPPMRESRSIDFGKTALVNNSASFINRMRRDYLVAEPYAEMVRDDAAQAIGLSHATDRGEVNRKLDELGEVDGNRFSALFNQLYRAHDSREVADGAAALYLWKKEKIG</sequence>
<dbReference type="AlphaFoldDB" id="A0A3B0RSQ1"/>
<organism evidence="2">
    <name type="scientific">hydrothermal vent metagenome</name>
    <dbReference type="NCBI Taxonomy" id="652676"/>
    <lineage>
        <taxon>unclassified sequences</taxon>
        <taxon>metagenomes</taxon>
        <taxon>ecological metagenomes</taxon>
    </lineage>
</organism>
<evidence type="ECO:0008006" key="3">
    <source>
        <dbReference type="Google" id="ProtNLM"/>
    </source>
</evidence>